<evidence type="ECO:0000256" key="3">
    <source>
        <dbReference type="ARBA" id="ARBA00022490"/>
    </source>
</evidence>
<dbReference type="SUPFAM" id="SSF53187">
    <property type="entry name" value="Zn-dependent exopeptidases"/>
    <property type="match status" value="1"/>
</dbReference>
<dbReference type="Proteomes" id="UP000325122">
    <property type="component" value="Unassembled WGS sequence"/>
</dbReference>
<dbReference type="InterPro" id="IPR002933">
    <property type="entry name" value="Peptidase_M20"/>
</dbReference>
<evidence type="ECO:0000256" key="8">
    <source>
        <dbReference type="ARBA" id="ARBA00022833"/>
    </source>
</evidence>
<keyword evidence="4" id="KW-0055">Arginine biosynthesis</keyword>
<dbReference type="CDD" id="cd03894">
    <property type="entry name" value="M20_ArgE"/>
    <property type="match status" value="1"/>
</dbReference>
<dbReference type="NCBIfam" id="TIGR01892">
    <property type="entry name" value="AcOrn-deacetyl"/>
    <property type="match status" value="1"/>
</dbReference>
<dbReference type="PANTHER" id="PTHR43808">
    <property type="entry name" value="ACETYLORNITHINE DEACETYLASE"/>
    <property type="match status" value="1"/>
</dbReference>
<comment type="cofactor">
    <cofactor evidence="1">
        <name>Zn(2+)</name>
        <dbReference type="ChEBI" id="CHEBI:29105"/>
    </cofactor>
</comment>
<keyword evidence="9" id="KW-0170">Cobalt</keyword>
<dbReference type="GO" id="GO:0046872">
    <property type="term" value="F:metal ion binding"/>
    <property type="evidence" value="ECO:0007669"/>
    <property type="project" value="UniProtKB-KW"/>
</dbReference>
<keyword evidence="5" id="KW-0028">Amino-acid biosynthesis</keyword>
<evidence type="ECO:0000256" key="7">
    <source>
        <dbReference type="ARBA" id="ARBA00022801"/>
    </source>
</evidence>
<comment type="caution">
    <text evidence="11">The sequence shown here is derived from an EMBL/GenBank/DDBJ whole genome shotgun (WGS) entry which is preliminary data.</text>
</comment>
<evidence type="ECO:0000256" key="9">
    <source>
        <dbReference type="ARBA" id="ARBA00023285"/>
    </source>
</evidence>
<dbReference type="InterPro" id="IPR011650">
    <property type="entry name" value="Peptidase_M20_dimer"/>
</dbReference>
<proteinExistence type="inferred from homology"/>
<dbReference type="PROSITE" id="PS00759">
    <property type="entry name" value="ARGE_DAPE_CPG2_2"/>
    <property type="match status" value="1"/>
</dbReference>
<protein>
    <submittedName>
        <fullName evidence="11">Acetylornithine deacetylase</fullName>
        <ecNumber evidence="11">3.5.1.16</ecNumber>
    </submittedName>
</protein>
<dbReference type="EC" id="3.5.1.16" evidence="11"/>
<gene>
    <name evidence="11" type="primary">argE</name>
    <name evidence="11" type="ORF">F1654_11215</name>
</gene>
<name>A0A5M6ZET1_9PROT</name>
<dbReference type="InterPro" id="IPR001261">
    <property type="entry name" value="ArgE/DapE_CS"/>
</dbReference>
<keyword evidence="7 11" id="KW-0378">Hydrolase</keyword>
<dbReference type="GO" id="GO:0008777">
    <property type="term" value="F:acetylornithine deacetylase activity"/>
    <property type="evidence" value="ECO:0007669"/>
    <property type="project" value="UniProtKB-EC"/>
</dbReference>
<evidence type="ECO:0000256" key="6">
    <source>
        <dbReference type="ARBA" id="ARBA00022723"/>
    </source>
</evidence>
<evidence type="ECO:0000256" key="2">
    <source>
        <dbReference type="ARBA" id="ARBA00005691"/>
    </source>
</evidence>
<feature type="domain" description="Peptidase M20 dimerisation" evidence="10">
    <location>
        <begin position="172"/>
        <end position="281"/>
    </location>
</feature>
<dbReference type="SUPFAM" id="SSF55031">
    <property type="entry name" value="Bacterial exopeptidase dimerisation domain"/>
    <property type="match status" value="1"/>
</dbReference>
<dbReference type="InterPro" id="IPR010169">
    <property type="entry name" value="AcOrn-deacetyl"/>
</dbReference>
<dbReference type="GO" id="GO:0006526">
    <property type="term" value="P:L-arginine biosynthetic process"/>
    <property type="evidence" value="ECO:0007669"/>
    <property type="project" value="UniProtKB-KW"/>
</dbReference>
<keyword evidence="6" id="KW-0479">Metal-binding</keyword>
<keyword evidence="3" id="KW-0963">Cytoplasm</keyword>
<reference evidence="11 12" key="1">
    <citation type="submission" date="2019-09" db="EMBL/GenBank/DDBJ databases">
        <authorList>
            <person name="Kevbrin V."/>
            <person name="Grouzdev D.S."/>
        </authorList>
    </citation>
    <scope>NUCLEOTIDE SEQUENCE [LARGE SCALE GENOMIC DNA]</scope>
    <source>
        <strain evidence="11 12">G-192</strain>
    </source>
</reference>
<dbReference type="InterPro" id="IPR036264">
    <property type="entry name" value="Bact_exopeptidase_dim_dom"/>
</dbReference>
<dbReference type="EMBL" id="VWOJ01000003">
    <property type="protein sequence ID" value="KAA5802384.1"/>
    <property type="molecule type" value="Genomic_DNA"/>
</dbReference>
<organism evidence="11 12">
    <name type="scientific">Alkalicaulis satelles</name>
    <dbReference type="NCBI Taxonomy" id="2609175"/>
    <lineage>
        <taxon>Bacteria</taxon>
        <taxon>Pseudomonadati</taxon>
        <taxon>Pseudomonadota</taxon>
        <taxon>Alphaproteobacteria</taxon>
        <taxon>Maricaulales</taxon>
        <taxon>Maricaulaceae</taxon>
        <taxon>Alkalicaulis</taxon>
    </lineage>
</organism>
<dbReference type="RefSeq" id="WP_150023634.1">
    <property type="nucleotide sequence ID" value="NZ_VWOJ01000003.1"/>
</dbReference>
<dbReference type="PANTHER" id="PTHR43808:SF31">
    <property type="entry name" value="N-ACETYL-L-CITRULLINE DEACETYLASE"/>
    <property type="match status" value="1"/>
</dbReference>
<evidence type="ECO:0000256" key="4">
    <source>
        <dbReference type="ARBA" id="ARBA00022571"/>
    </source>
</evidence>
<accession>A0A5M6ZET1</accession>
<dbReference type="Gene3D" id="3.40.630.10">
    <property type="entry name" value="Zn peptidases"/>
    <property type="match status" value="1"/>
</dbReference>
<dbReference type="Gene3D" id="3.30.70.360">
    <property type="match status" value="1"/>
</dbReference>
<evidence type="ECO:0000313" key="12">
    <source>
        <dbReference type="Proteomes" id="UP000325122"/>
    </source>
</evidence>
<keyword evidence="12" id="KW-1185">Reference proteome</keyword>
<sequence length="383" mass="40691">MTSNARDWLAELVAFDTTSRHSNLALIDHVEAYLSGLGARCERVPNADGSKANLHAVIGPEVDGGVVLSGHTDVVPVDGQDWSSDPWALTEREGRLYGRGSCDMKGFIACALAAAPDFAKANLKRPVHFALSHDEEVGCLGAPAMIERIAANHPRPSCVIVGEPTEMQVVSGHKGLYSVRVELTGKEAHSSLVESGACAVTHAARLMHWLTQEAARLKAAAPAGSPFDPPYGTLTIGRMGGGSAVNILAREAWFEALMRPAPWDDGPGLGARLEEEARQVEAQMRRTAPDARVTVTVMSDVPPLRPEEMGEAEALARALTGDNAPRVVAYGTEGGQFQEAGFSTVICGPGSIAQAHQPDEFIAISELDACMGFLKKLEQRLSA</sequence>
<evidence type="ECO:0000256" key="1">
    <source>
        <dbReference type="ARBA" id="ARBA00001947"/>
    </source>
</evidence>
<evidence type="ECO:0000313" key="11">
    <source>
        <dbReference type="EMBL" id="KAA5802384.1"/>
    </source>
</evidence>
<dbReference type="InterPro" id="IPR050072">
    <property type="entry name" value="Peptidase_M20A"/>
</dbReference>
<evidence type="ECO:0000259" key="10">
    <source>
        <dbReference type="Pfam" id="PF07687"/>
    </source>
</evidence>
<evidence type="ECO:0000256" key="5">
    <source>
        <dbReference type="ARBA" id="ARBA00022605"/>
    </source>
</evidence>
<dbReference type="Pfam" id="PF07687">
    <property type="entry name" value="M20_dimer"/>
    <property type="match status" value="1"/>
</dbReference>
<dbReference type="Pfam" id="PF01546">
    <property type="entry name" value="Peptidase_M20"/>
    <property type="match status" value="1"/>
</dbReference>
<comment type="similarity">
    <text evidence="2">Belongs to the peptidase M20A family. ArgE subfamily.</text>
</comment>
<keyword evidence="8" id="KW-0862">Zinc</keyword>
<dbReference type="NCBIfam" id="NF005710">
    <property type="entry name" value="PRK07522.1"/>
    <property type="match status" value="1"/>
</dbReference>
<dbReference type="AlphaFoldDB" id="A0A5M6ZET1"/>